<protein>
    <submittedName>
        <fullName evidence="4">Uncharacterized protein</fullName>
    </submittedName>
</protein>
<evidence type="ECO:0000313" key="5">
    <source>
        <dbReference type="Proteomes" id="UP001499993"/>
    </source>
</evidence>
<sequence length="358" mass="37506">MPGADAGASGYPVRVLITAAAVPSVASLVLTVWSLMDSLPESAPWGVGLAAGGVLDIALVSSVAIAWVAPAVARPAQSAGWAIAAVAAGLVGWHSWLIDWPLMALGLIPLAAKALWSLALHARLAQHAAVREEAEQQRAAAQRHQREQEAQRAAGDAEAARRAAELDTGLTHEQQAEVARRRRDAAYARELSAAEQELEAAQAQAAHEAELERIRRAAAQQMEMDREDAEVIKQRVKLTREIQAGRGLALGQGEAAPDDLSSLSASPAAQVMGFGQAMGSDQPSPRGASPAPAPRARAADGLEPRLQALVDYIAQAGEAASVRGAAKALDCDPATVRRRRDALAKHGVDVSVLSRTKQ</sequence>
<evidence type="ECO:0000313" key="4">
    <source>
        <dbReference type="EMBL" id="GAA4928527.1"/>
    </source>
</evidence>
<evidence type="ECO:0000256" key="2">
    <source>
        <dbReference type="SAM" id="MobiDB-lite"/>
    </source>
</evidence>
<keyword evidence="3" id="KW-1133">Transmembrane helix</keyword>
<gene>
    <name evidence="4" type="ORF">GCM10023224_04690</name>
</gene>
<feature type="coiled-coil region" evidence="1">
    <location>
        <begin position="184"/>
        <end position="213"/>
    </location>
</feature>
<feature type="compositionally biased region" description="Low complexity" evidence="2">
    <location>
        <begin position="283"/>
        <end position="296"/>
    </location>
</feature>
<accession>A0ABP9G4V2</accession>
<evidence type="ECO:0000256" key="1">
    <source>
        <dbReference type="SAM" id="Coils"/>
    </source>
</evidence>
<feature type="transmembrane region" description="Helical" evidence="3">
    <location>
        <begin position="12"/>
        <end position="33"/>
    </location>
</feature>
<keyword evidence="3" id="KW-0472">Membrane</keyword>
<dbReference type="EMBL" id="BAABIK010000002">
    <property type="protein sequence ID" value="GAA4928527.1"/>
    <property type="molecule type" value="Genomic_DNA"/>
</dbReference>
<feature type="region of interest" description="Disordered" evidence="2">
    <location>
        <begin position="275"/>
        <end position="297"/>
    </location>
</feature>
<comment type="caution">
    <text evidence="4">The sequence shown here is derived from an EMBL/GenBank/DDBJ whole genome shotgun (WGS) entry which is preliminary data.</text>
</comment>
<keyword evidence="3" id="KW-0812">Transmembrane</keyword>
<feature type="transmembrane region" description="Helical" evidence="3">
    <location>
        <begin position="45"/>
        <end position="67"/>
    </location>
</feature>
<feature type="region of interest" description="Disordered" evidence="2">
    <location>
        <begin position="135"/>
        <end position="182"/>
    </location>
</feature>
<evidence type="ECO:0000256" key="3">
    <source>
        <dbReference type="SAM" id="Phobius"/>
    </source>
</evidence>
<keyword evidence="1" id="KW-0175">Coiled coil</keyword>
<reference evidence="5" key="1">
    <citation type="journal article" date="2019" name="Int. J. Syst. Evol. Microbiol.">
        <title>The Global Catalogue of Microorganisms (GCM) 10K type strain sequencing project: providing services to taxonomists for standard genome sequencing and annotation.</title>
        <authorList>
            <consortium name="The Broad Institute Genomics Platform"/>
            <consortium name="The Broad Institute Genome Sequencing Center for Infectious Disease"/>
            <person name="Wu L."/>
            <person name="Ma J."/>
        </authorList>
    </citation>
    <scope>NUCLEOTIDE SEQUENCE [LARGE SCALE GENOMIC DNA]</scope>
    <source>
        <strain evidence="5">JCM 18123</strain>
    </source>
</reference>
<name>A0ABP9G4V2_9ACTN</name>
<organism evidence="4 5">
    <name type="scientific">Streptomonospora halophila</name>
    <dbReference type="NCBI Taxonomy" id="427369"/>
    <lineage>
        <taxon>Bacteria</taxon>
        <taxon>Bacillati</taxon>
        <taxon>Actinomycetota</taxon>
        <taxon>Actinomycetes</taxon>
        <taxon>Streptosporangiales</taxon>
        <taxon>Nocardiopsidaceae</taxon>
        <taxon>Streptomonospora</taxon>
    </lineage>
</organism>
<dbReference type="Proteomes" id="UP001499993">
    <property type="component" value="Unassembled WGS sequence"/>
</dbReference>
<feature type="transmembrane region" description="Helical" evidence="3">
    <location>
        <begin position="79"/>
        <end position="96"/>
    </location>
</feature>
<keyword evidence="5" id="KW-1185">Reference proteome</keyword>
<proteinExistence type="predicted"/>